<evidence type="ECO:0000313" key="8">
    <source>
        <dbReference type="EMBL" id="CCX09705.1"/>
    </source>
</evidence>
<dbReference type="Proteomes" id="UP000018144">
    <property type="component" value="Unassembled WGS sequence"/>
</dbReference>
<feature type="region of interest" description="Disordered" evidence="6">
    <location>
        <begin position="122"/>
        <end position="147"/>
    </location>
</feature>
<dbReference type="EMBL" id="HF935493">
    <property type="protein sequence ID" value="CCX09705.1"/>
    <property type="molecule type" value="Genomic_DNA"/>
</dbReference>
<feature type="compositionally biased region" description="Basic and acidic residues" evidence="6">
    <location>
        <begin position="40"/>
        <end position="68"/>
    </location>
</feature>
<comment type="subcellular location">
    <subcellularLocation>
        <location evidence="1">Membrane</location>
        <topology evidence="1">Multi-pass membrane protein</topology>
    </subcellularLocation>
</comment>
<dbReference type="SUPFAM" id="SSF103473">
    <property type="entry name" value="MFS general substrate transporter"/>
    <property type="match status" value="1"/>
</dbReference>
<feature type="transmembrane region" description="Helical" evidence="7">
    <location>
        <begin position="343"/>
        <end position="362"/>
    </location>
</feature>
<feature type="transmembrane region" description="Helical" evidence="7">
    <location>
        <begin position="468"/>
        <end position="485"/>
    </location>
</feature>
<feature type="transmembrane region" description="Helical" evidence="7">
    <location>
        <begin position="622"/>
        <end position="644"/>
    </location>
</feature>
<feature type="transmembrane region" description="Helical" evidence="7">
    <location>
        <begin position="226"/>
        <end position="245"/>
    </location>
</feature>
<dbReference type="GO" id="GO:0022857">
    <property type="term" value="F:transmembrane transporter activity"/>
    <property type="evidence" value="ECO:0007669"/>
    <property type="project" value="InterPro"/>
</dbReference>
<dbReference type="GO" id="GO:0016020">
    <property type="term" value="C:membrane"/>
    <property type="evidence" value="ECO:0007669"/>
    <property type="project" value="UniProtKB-SubCell"/>
</dbReference>
<name>U4L2X5_PYROM</name>
<feature type="compositionally biased region" description="Basic and acidic residues" evidence="6">
    <location>
        <begin position="22"/>
        <end position="32"/>
    </location>
</feature>
<evidence type="ECO:0000256" key="5">
    <source>
        <dbReference type="ARBA" id="ARBA00023136"/>
    </source>
</evidence>
<accession>U4L2X5</accession>
<proteinExistence type="inferred from homology"/>
<feature type="transmembrane region" description="Helical" evidence="7">
    <location>
        <begin position="650"/>
        <end position="673"/>
    </location>
</feature>
<gene>
    <name evidence="8" type="ORF">PCON_09298</name>
</gene>
<evidence type="ECO:0000313" key="9">
    <source>
        <dbReference type="Proteomes" id="UP000018144"/>
    </source>
</evidence>
<feature type="transmembrane region" description="Helical" evidence="7">
    <location>
        <begin position="505"/>
        <end position="521"/>
    </location>
</feature>
<dbReference type="InterPro" id="IPR000109">
    <property type="entry name" value="POT_fam"/>
</dbReference>
<evidence type="ECO:0000256" key="6">
    <source>
        <dbReference type="SAM" id="MobiDB-lite"/>
    </source>
</evidence>
<keyword evidence="3 7" id="KW-0812">Transmembrane</keyword>
<dbReference type="AlphaFoldDB" id="U4L2X5"/>
<feature type="transmembrane region" description="Helical" evidence="7">
    <location>
        <begin position="284"/>
        <end position="311"/>
    </location>
</feature>
<reference evidence="8 9" key="1">
    <citation type="journal article" date="2013" name="PLoS Genet.">
        <title>The genome and development-dependent transcriptomes of Pyronema confluens: a window into fungal evolution.</title>
        <authorList>
            <person name="Traeger S."/>
            <person name="Altegoer F."/>
            <person name="Freitag M."/>
            <person name="Gabaldon T."/>
            <person name="Kempken F."/>
            <person name="Kumar A."/>
            <person name="Marcet-Houben M."/>
            <person name="Poggeler S."/>
            <person name="Stajich J.E."/>
            <person name="Nowrousian M."/>
        </authorList>
    </citation>
    <scope>NUCLEOTIDE SEQUENCE [LARGE SCALE GENOMIC DNA]</scope>
    <source>
        <strain evidence="9">CBS 100304</strain>
        <tissue evidence="8">Vegetative mycelium</tissue>
    </source>
</reference>
<evidence type="ECO:0000256" key="3">
    <source>
        <dbReference type="ARBA" id="ARBA00022692"/>
    </source>
</evidence>
<dbReference type="PANTHER" id="PTHR11654">
    <property type="entry name" value="OLIGOPEPTIDE TRANSPORTER-RELATED"/>
    <property type="match status" value="1"/>
</dbReference>
<dbReference type="eggNOG" id="KOG1237">
    <property type="taxonomic scope" value="Eukaryota"/>
</dbReference>
<feature type="transmembrane region" description="Helical" evidence="7">
    <location>
        <begin position="542"/>
        <end position="566"/>
    </location>
</feature>
<dbReference type="Gene3D" id="1.20.1250.20">
    <property type="entry name" value="MFS general substrate transporter like domains"/>
    <property type="match status" value="1"/>
</dbReference>
<evidence type="ECO:0000256" key="2">
    <source>
        <dbReference type="ARBA" id="ARBA00005982"/>
    </source>
</evidence>
<feature type="region of interest" description="Disordered" evidence="6">
    <location>
        <begin position="1"/>
        <end position="89"/>
    </location>
</feature>
<sequence length="706" mass="78245">MPSETEEKDTTTVVPDMVEGTEPIKETDDKDLATVVPDAVEDREPVTETDETDARPDNPDTVDDKEPATETDEKDMTTVLLEETGNKDPITVSAEEKETTTVIQDPVEDGNLAIVSTEEKDVVPDTAEGKEPVNETAEDAAEPIRNPDEPTAEEFVTLPRVPGTLSFVTLTIAIVETCERISFCGQIAVFQNFIQQSLPEGSPTGAGGHKGVSGALGLGQKVATSISTVDAFLIYAMPLLGGYLADTHWGRYKTITLAIFMYLLGNAILIVASSPPLLAMPKGALALLITAIVVQAMGTGSIKACTGTFMAEQTIKDRPKIKIKSGKRVIIDNELTVARSYQYFYMILNIGAVVGESIMVYAEKYVGFYLAFIIPLLFFCICPFIMLWGRKRYVRVKPTGSVHVKAWKTTRMAIRGQWSWNPVKAYRNLTNPAIWDSVKPSTIPLGARPKWMDFDDNWVDELRRGLKACTAFCFFPILWLGINQMLHNLTSQAATMNTHGIPNDFYSNINPVVLIITIPILDKVIYPQLRRWKINYSPLRRIFCGFLLATLALMWCAIIQWRIYVLSPCGYHANQCPTSQHAPISALWQAGPFALIALAEILAVTTGMEYCFKKAPPNMRSLAYSLCLLMTAMASVIGEAFIPLSDDPLLIYNYAVISGLLCVCTIAFGFMFYKQDKEERRAFKEGRTMIVLAEREVLGADKDQEK</sequence>
<evidence type="ECO:0000256" key="1">
    <source>
        <dbReference type="ARBA" id="ARBA00004141"/>
    </source>
</evidence>
<evidence type="ECO:0000256" key="7">
    <source>
        <dbReference type="SAM" id="Phobius"/>
    </source>
</evidence>
<comment type="similarity">
    <text evidence="2">Belongs to the major facilitator superfamily. Proton-dependent oligopeptide transporter (POT/PTR) (TC 2.A.17) family.</text>
</comment>
<feature type="transmembrane region" description="Helical" evidence="7">
    <location>
        <begin position="586"/>
        <end position="610"/>
    </location>
</feature>
<organism evidence="8 9">
    <name type="scientific">Pyronema omphalodes (strain CBS 100304)</name>
    <name type="common">Pyronema confluens</name>
    <dbReference type="NCBI Taxonomy" id="1076935"/>
    <lineage>
        <taxon>Eukaryota</taxon>
        <taxon>Fungi</taxon>
        <taxon>Dikarya</taxon>
        <taxon>Ascomycota</taxon>
        <taxon>Pezizomycotina</taxon>
        <taxon>Pezizomycetes</taxon>
        <taxon>Pezizales</taxon>
        <taxon>Pyronemataceae</taxon>
        <taxon>Pyronema</taxon>
    </lineage>
</organism>
<feature type="transmembrane region" description="Helical" evidence="7">
    <location>
        <begin position="257"/>
        <end position="278"/>
    </location>
</feature>
<feature type="transmembrane region" description="Helical" evidence="7">
    <location>
        <begin position="368"/>
        <end position="388"/>
    </location>
</feature>
<keyword evidence="9" id="KW-1185">Reference proteome</keyword>
<dbReference type="Pfam" id="PF00854">
    <property type="entry name" value="PTR2"/>
    <property type="match status" value="1"/>
</dbReference>
<protein>
    <submittedName>
        <fullName evidence="8">Similar to Peptide transporter PTR2 acc. no. P32901</fullName>
    </submittedName>
</protein>
<dbReference type="OrthoDB" id="8904098at2759"/>
<evidence type="ECO:0000256" key="4">
    <source>
        <dbReference type="ARBA" id="ARBA00022989"/>
    </source>
</evidence>
<keyword evidence="5 7" id="KW-0472">Membrane</keyword>
<dbReference type="InterPro" id="IPR036259">
    <property type="entry name" value="MFS_trans_sf"/>
</dbReference>
<keyword evidence="4 7" id="KW-1133">Transmembrane helix</keyword>
<dbReference type="OMA" id="MGACAIF"/>
<feature type="compositionally biased region" description="Basic and acidic residues" evidence="6">
    <location>
        <begin position="122"/>
        <end position="133"/>
    </location>
</feature>